<keyword evidence="3" id="KW-0408">Iron</keyword>
<dbReference type="GO" id="GO:0051536">
    <property type="term" value="F:iron-sulfur cluster binding"/>
    <property type="evidence" value="ECO:0007669"/>
    <property type="project" value="UniProtKB-KW"/>
</dbReference>
<proteinExistence type="predicted"/>
<dbReference type="SUPFAM" id="SSF102114">
    <property type="entry name" value="Radical SAM enzymes"/>
    <property type="match status" value="1"/>
</dbReference>
<keyword evidence="2" id="KW-0479">Metal-binding</keyword>
<evidence type="ECO:0000256" key="2">
    <source>
        <dbReference type="ARBA" id="ARBA00022723"/>
    </source>
</evidence>
<dbReference type="CDD" id="cd01335">
    <property type="entry name" value="Radical_SAM"/>
    <property type="match status" value="1"/>
</dbReference>
<gene>
    <name evidence="7" type="ORF">D7044_25505</name>
    <name evidence="6" type="ORF">D7147_04320</name>
</gene>
<evidence type="ECO:0000256" key="1">
    <source>
        <dbReference type="ARBA" id="ARBA00022691"/>
    </source>
</evidence>
<evidence type="ECO:0000259" key="5">
    <source>
        <dbReference type="PROSITE" id="PS51918"/>
    </source>
</evidence>
<dbReference type="InterPro" id="IPR023867">
    <property type="entry name" value="Sulphatase_maturase_rSAM"/>
</dbReference>
<dbReference type="AlphaFoldDB" id="A0A3A9XTQ8"/>
<dbReference type="SFLD" id="SFLDG01067">
    <property type="entry name" value="SPASM/twitch_domain_containing"/>
    <property type="match status" value="1"/>
</dbReference>
<protein>
    <submittedName>
        <fullName evidence="7">Radical SAM protein</fullName>
    </submittedName>
</protein>
<dbReference type="InterPro" id="IPR006638">
    <property type="entry name" value="Elp3/MiaA/NifB-like_rSAM"/>
</dbReference>
<sequence length="377" mass="41165">MAARESSSSGMRGVAAVPSYVVMQPTTLCNLDCAYCYLPLRAADRRMPVSVAEAVAASVNPWSASGRFSVVWHGGEPLAAGREHLAALLAPFDPRVEHHVQTNATLIDDEWCDFFVAHQVRVSVSVDGPRERNGDRVTRGGRPAYDRILRGVAALRRRGLPFSALAVVSRPTPGLAAELYEYFLDLGCDVLGVNIEETEGVNTRDNAHEAADVTAFWAELVAAWRREPRIHLREVEWTLRYAAAVLDGVADDVLPRQLDPIPTIGHDGSVTVLSPELAGFTDPRYDDFSSGNVLETPLAEILAGAERTPWVGEFLDGVEACRSSCPYFGFCGGGHAANRYFELGRFDGTETEHCRNSKIRLLEGVLEHARDHQSPAA</sequence>
<accession>A0A3A9XTQ8</accession>
<dbReference type="OrthoDB" id="9782387at2"/>
<dbReference type="NCBIfam" id="NF041718">
    <property type="entry name" value="rSAM_phane_AMC"/>
    <property type="match status" value="1"/>
</dbReference>
<reference evidence="8 9" key="1">
    <citation type="submission" date="2018-09" db="EMBL/GenBank/DDBJ databases">
        <title>Micromonospora sp. nov. MS1-9, isolated from a root of Musa sp.</title>
        <authorList>
            <person name="Kuncharoen N."/>
            <person name="Kudo T."/>
            <person name="Ohkuma M."/>
            <person name="Yuki M."/>
            <person name="Tanasupawat S."/>
        </authorList>
    </citation>
    <scope>NUCLEOTIDE SEQUENCE [LARGE SCALE GENOMIC DNA]</scope>
    <source>
        <strain evidence="7 9">MS1-9</strain>
        <strain evidence="6 8">NGC1-4</strain>
    </source>
</reference>
<keyword evidence="8" id="KW-1185">Reference proteome</keyword>
<dbReference type="GO" id="GO:0016491">
    <property type="term" value="F:oxidoreductase activity"/>
    <property type="evidence" value="ECO:0007669"/>
    <property type="project" value="InterPro"/>
</dbReference>
<dbReference type="Gene3D" id="3.20.20.70">
    <property type="entry name" value="Aldolase class I"/>
    <property type="match status" value="1"/>
</dbReference>
<evidence type="ECO:0000256" key="4">
    <source>
        <dbReference type="ARBA" id="ARBA00023014"/>
    </source>
</evidence>
<dbReference type="SFLD" id="SFLDS00029">
    <property type="entry name" value="Radical_SAM"/>
    <property type="match status" value="1"/>
</dbReference>
<dbReference type="Proteomes" id="UP000271548">
    <property type="component" value="Unassembled WGS sequence"/>
</dbReference>
<dbReference type="SFLD" id="SFLDG01386">
    <property type="entry name" value="main_SPASM_domain-containing"/>
    <property type="match status" value="1"/>
</dbReference>
<dbReference type="EMBL" id="RAZS01000001">
    <property type="protein sequence ID" value="RKN24209.1"/>
    <property type="molecule type" value="Genomic_DNA"/>
</dbReference>
<dbReference type="SFLD" id="SFLDG01072">
    <property type="entry name" value="dehydrogenase_like"/>
    <property type="match status" value="1"/>
</dbReference>
<organism evidence="7 9">
    <name type="scientific">Micromonospora musae</name>
    <dbReference type="NCBI Taxonomy" id="1894970"/>
    <lineage>
        <taxon>Bacteria</taxon>
        <taxon>Bacillati</taxon>
        <taxon>Actinomycetota</taxon>
        <taxon>Actinomycetes</taxon>
        <taxon>Micromonosporales</taxon>
        <taxon>Micromonosporaceae</taxon>
        <taxon>Micromonospora</taxon>
    </lineage>
</organism>
<dbReference type="PANTHER" id="PTHR43273:SF8">
    <property type="entry name" value="RADICAL SAM DOMAIN PROTEIN"/>
    <property type="match status" value="1"/>
</dbReference>
<dbReference type="SMART" id="SM00729">
    <property type="entry name" value="Elp3"/>
    <property type="match status" value="1"/>
</dbReference>
<evidence type="ECO:0000313" key="6">
    <source>
        <dbReference type="EMBL" id="RKN24209.1"/>
    </source>
</evidence>
<dbReference type="InterPro" id="IPR007197">
    <property type="entry name" value="rSAM"/>
</dbReference>
<keyword evidence="1" id="KW-0949">S-adenosyl-L-methionine</keyword>
<dbReference type="Proteomes" id="UP000275865">
    <property type="component" value="Unassembled WGS sequence"/>
</dbReference>
<keyword evidence="4" id="KW-0411">Iron-sulfur</keyword>
<evidence type="ECO:0000313" key="7">
    <source>
        <dbReference type="EMBL" id="RKN28588.1"/>
    </source>
</evidence>
<dbReference type="InterPro" id="IPR058240">
    <property type="entry name" value="rSAM_sf"/>
</dbReference>
<dbReference type="GO" id="GO:0046872">
    <property type="term" value="F:metal ion binding"/>
    <property type="evidence" value="ECO:0007669"/>
    <property type="project" value="UniProtKB-KW"/>
</dbReference>
<dbReference type="InterPro" id="IPR013785">
    <property type="entry name" value="Aldolase_TIM"/>
</dbReference>
<dbReference type="EMBL" id="RAZT01000014">
    <property type="protein sequence ID" value="RKN28588.1"/>
    <property type="molecule type" value="Genomic_DNA"/>
</dbReference>
<evidence type="ECO:0000313" key="9">
    <source>
        <dbReference type="Proteomes" id="UP000275865"/>
    </source>
</evidence>
<evidence type="ECO:0000256" key="3">
    <source>
        <dbReference type="ARBA" id="ARBA00023004"/>
    </source>
</evidence>
<dbReference type="PROSITE" id="PS51918">
    <property type="entry name" value="RADICAL_SAM"/>
    <property type="match status" value="1"/>
</dbReference>
<dbReference type="Pfam" id="PF04055">
    <property type="entry name" value="Radical_SAM"/>
    <property type="match status" value="1"/>
</dbReference>
<dbReference type="PANTHER" id="PTHR43273">
    <property type="entry name" value="ANAEROBIC SULFATASE-MATURATING ENZYME HOMOLOG ASLB-RELATED"/>
    <property type="match status" value="1"/>
</dbReference>
<comment type="caution">
    <text evidence="7">The sequence shown here is derived from an EMBL/GenBank/DDBJ whole genome shotgun (WGS) entry which is preliminary data.</text>
</comment>
<feature type="domain" description="Radical SAM core" evidence="5">
    <location>
        <begin position="15"/>
        <end position="239"/>
    </location>
</feature>
<evidence type="ECO:0000313" key="8">
    <source>
        <dbReference type="Proteomes" id="UP000271548"/>
    </source>
</evidence>
<name>A0A3A9XTQ8_9ACTN</name>